<comment type="similarity">
    <text evidence="2">Belongs to the short-chain dehydrogenases/reductases (SDR) family.</text>
</comment>
<dbReference type="Pfam" id="PF13561">
    <property type="entry name" value="adh_short_C2"/>
    <property type="match status" value="1"/>
</dbReference>
<evidence type="ECO:0000256" key="2">
    <source>
        <dbReference type="ARBA" id="ARBA00006484"/>
    </source>
</evidence>
<evidence type="ECO:0000313" key="6">
    <source>
        <dbReference type="EMBL" id="QLY28122.1"/>
    </source>
</evidence>
<dbReference type="AlphaFoldDB" id="A0A7D6V8C9"/>
<reference evidence="6 7" key="1">
    <citation type="submission" date="2020-07" db="EMBL/GenBank/DDBJ databases">
        <authorList>
            <person name="Zhuang K."/>
            <person name="Ran Y."/>
        </authorList>
    </citation>
    <scope>NUCLEOTIDE SEQUENCE [LARGE SCALE GENOMIC DNA]</scope>
    <source>
        <strain evidence="6 7">WCH-YHL-001</strain>
    </source>
</reference>
<evidence type="ECO:0000256" key="1">
    <source>
        <dbReference type="ARBA" id="ARBA00004191"/>
    </source>
</evidence>
<gene>
    <name evidence="6" type="ORF">H0264_22305</name>
</gene>
<proteinExistence type="inferred from homology"/>
<keyword evidence="3" id="KW-0134">Cell wall</keyword>
<dbReference type="Gene3D" id="3.40.50.720">
    <property type="entry name" value="NAD(P)-binding Rossmann-like Domain"/>
    <property type="match status" value="1"/>
</dbReference>
<keyword evidence="7" id="KW-1185">Reference proteome</keyword>
<accession>A0A7D6V8C9</accession>
<name>A0A7D6V8C9_9NOCA</name>
<dbReference type="EMBL" id="CP059399">
    <property type="protein sequence ID" value="QLY28122.1"/>
    <property type="molecule type" value="Genomic_DNA"/>
</dbReference>
<protein>
    <recommendedName>
        <fullName evidence="4">3-oxoacyl-[acyl-carrier-protein] reductase MabA</fullName>
    </recommendedName>
</protein>
<dbReference type="PANTHER" id="PTHR42879:SF6">
    <property type="entry name" value="NADPH-DEPENDENT REDUCTASE BACG"/>
    <property type="match status" value="1"/>
</dbReference>
<dbReference type="KEGG" id="nhu:H0264_22305"/>
<dbReference type="InterPro" id="IPR036291">
    <property type="entry name" value="NAD(P)-bd_dom_sf"/>
</dbReference>
<dbReference type="Proteomes" id="UP000515512">
    <property type="component" value="Chromosome"/>
</dbReference>
<sequence>MDLGISGRIALVLGGGGGLGGAIAETLAAEGAAVAVADIDKRAAETRAEAIVDRGGRAEAFEWNIADLHLIDDRVAAIERSLGPVDILINNTGGPAPSPVTHQPTGTWAEQFLSMVLSVIAITDAVLPGMRARGWGRVITSTSSGVIAPIPNLGLSNTLRSSLLGWSKTLAREVAADGITANVVIPGRIGTARTEYLDRAKAERDGIDIDQVRAASTAAIPVGRYGEPSEYAAAIAFLAGVPAAYITGTVVRVDGGLIASV</sequence>
<comment type="catalytic activity">
    <reaction evidence="5">
        <text>a (3R)-hydroxyacyl-[ACP] + NADP(+) = a 3-oxoacyl-[ACP] + NADPH + H(+)</text>
        <dbReference type="Rhea" id="RHEA:17397"/>
        <dbReference type="Rhea" id="RHEA-COMP:9916"/>
        <dbReference type="Rhea" id="RHEA-COMP:9945"/>
        <dbReference type="ChEBI" id="CHEBI:15378"/>
        <dbReference type="ChEBI" id="CHEBI:57783"/>
        <dbReference type="ChEBI" id="CHEBI:58349"/>
        <dbReference type="ChEBI" id="CHEBI:78776"/>
        <dbReference type="ChEBI" id="CHEBI:78827"/>
        <dbReference type="EC" id="1.1.1.100"/>
    </reaction>
    <physiologicalReaction direction="right-to-left" evidence="5">
        <dbReference type="Rhea" id="RHEA:17399"/>
    </physiologicalReaction>
</comment>
<keyword evidence="3" id="KW-0964">Secreted</keyword>
<dbReference type="SUPFAM" id="SSF51735">
    <property type="entry name" value="NAD(P)-binding Rossmann-fold domains"/>
    <property type="match status" value="1"/>
</dbReference>
<evidence type="ECO:0000313" key="7">
    <source>
        <dbReference type="Proteomes" id="UP000515512"/>
    </source>
</evidence>
<dbReference type="InterPro" id="IPR002347">
    <property type="entry name" value="SDR_fam"/>
</dbReference>
<dbReference type="RefSeq" id="WP_181579330.1">
    <property type="nucleotide sequence ID" value="NZ_CP059399.1"/>
</dbReference>
<comment type="subcellular location">
    <subcellularLocation>
        <location evidence="1">Secreted</location>
        <location evidence="1">Cell wall</location>
    </subcellularLocation>
</comment>
<dbReference type="InterPro" id="IPR050259">
    <property type="entry name" value="SDR"/>
</dbReference>
<dbReference type="PRINTS" id="PR00081">
    <property type="entry name" value="GDHRDH"/>
</dbReference>
<dbReference type="PANTHER" id="PTHR42879">
    <property type="entry name" value="3-OXOACYL-(ACYL-CARRIER-PROTEIN) REDUCTASE"/>
    <property type="match status" value="1"/>
</dbReference>
<dbReference type="GO" id="GO:0004316">
    <property type="term" value="F:3-oxoacyl-[acyl-carrier-protein] reductase (NADPH) activity"/>
    <property type="evidence" value="ECO:0007669"/>
    <property type="project" value="UniProtKB-EC"/>
</dbReference>
<organism evidence="6 7">
    <name type="scientific">Nocardia huaxiensis</name>
    <dbReference type="NCBI Taxonomy" id="2755382"/>
    <lineage>
        <taxon>Bacteria</taxon>
        <taxon>Bacillati</taxon>
        <taxon>Actinomycetota</taxon>
        <taxon>Actinomycetes</taxon>
        <taxon>Mycobacteriales</taxon>
        <taxon>Nocardiaceae</taxon>
        <taxon>Nocardia</taxon>
    </lineage>
</organism>
<evidence type="ECO:0000256" key="3">
    <source>
        <dbReference type="ARBA" id="ARBA00022512"/>
    </source>
</evidence>
<evidence type="ECO:0000256" key="4">
    <source>
        <dbReference type="ARBA" id="ARBA00040781"/>
    </source>
</evidence>
<evidence type="ECO:0000256" key="5">
    <source>
        <dbReference type="ARBA" id="ARBA00047400"/>
    </source>
</evidence>